<reference evidence="2" key="2">
    <citation type="submission" date="2014-07" db="EMBL/GenBank/DDBJ databases">
        <title>Genetics and epidemiology of antimicrobial resistance in B. fragilis group.</title>
        <authorList>
            <person name="Sydenham T.V."/>
            <person name="Hasman H."/>
            <person name="Kemp M."/>
            <person name="Justesen U.S."/>
        </authorList>
    </citation>
    <scope>NUCLEOTIDE SEQUENCE [LARGE SCALE GENOMIC DNA]</scope>
    <source>
        <strain evidence="2">DCMOUH0018B</strain>
    </source>
</reference>
<dbReference type="PATRIC" id="fig|817.52.peg.3818"/>
<evidence type="ECO:0000313" key="2">
    <source>
        <dbReference type="EMBL" id="KFX75120.1"/>
    </source>
</evidence>
<dbReference type="Gene3D" id="3.40.50.620">
    <property type="entry name" value="HUPs"/>
    <property type="match status" value="1"/>
</dbReference>
<proteinExistence type="predicted"/>
<name>A0A0I9TQI8_BACFG</name>
<organism evidence="2">
    <name type="scientific">Bacteroides fragilis</name>
    <dbReference type="NCBI Taxonomy" id="817"/>
    <lineage>
        <taxon>Bacteria</taxon>
        <taxon>Pseudomonadati</taxon>
        <taxon>Bacteroidota</taxon>
        <taxon>Bacteroidia</taxon>
        <taxon>Bacteroidales</taxon>
        <taxon>Bacteroidaceae</taxon>
        <taxon>Bacteroides</taxon>
    </lineage>
</organism>
<protein>
    <submittedName>
        <fullName evidence="2">LPS biosynthesis protein</fullName>
    </submittedName>
</protein>
<comment type="caution">
    <text evidence="2">The sequence shown here is derived from an EMBL/GenBank/DDBJ whole genome shotgun (WGS) entry which is preliminary data.</text>
</comment>
<dbReference type="InterPro" id="IPR020022">
    <property type="entry name" value="N-acetyl_sugar_amidoTrfase"/>
</dbReference>
<dbReference type="GO" id="GO:0003824">
    <property type="term" value="F:catalytic activity"/>
    <property type="evidence" value="ECO:0007669"/>
    <property type="project" value="InterPro"/>
</dbReference>
<feature type="domain" description="Phosphoadenosine phosphosulphate reductase" evidence="1">
    <location>
        <begin position="74"/>
        <end position="177"/>
    </location>
</feature>
<dbReference type="InterPro" id="IPR002500">
    <property type="entry name" value="PAPS_reduct_dom"/>
</dbReference>
<evidence type="ECO:0000259" key="1">
    <source>
        <dbReference type="Pfam" id="PF01507"/>
    </source>
</evidence>
<gene>
    <name evidence="2" type="ORF">EE52_0208640</name>
</gene>
<dbReference type="NCBIfam" id="TIGR03573">
    <property type="entry name" value="WbuX"/>
    <property type="match status" value="1"/>
</dbReference>
<accession>A0A0I9TQI8</accession>
<dbReference type="AlphaFoldDB" id="A0A0I9TQI8"/>
<dbReference type="EMBL" id="JMZZ02000105">
    <property type="protein sequence ID" value="KFX75120.1"/>
    <property type="molecule type" value="Genomic_DNA"/>
</dbReference>
<dbReference type="Pfam" id="PF01507">
    <property type="entry name" value="PAPS_reduct"/>
    <property type="match status" value="1"/>
</dbReference>
<dbReference type="SUPFAM" id="SSF52402">
    <property type="entry name" value="Adenine nucleotide alpha hydrolases-like"/>
    <property type="match status" value="1"/>
</dbReference>
<sequence length="378" mass="44952">MNKKDNPYQICTHCVLDTQDPNIRFDEYGVCDQCNDYKNNVEPTLDWDKKKVEFDAVIRKIKEDGKGRDFDCLLGMSGGVDCSYMLHLAVKELGLRPLVFHVDGGWDSELAVNNIQMMVDKLGLDLYTEVINWEEMKDFQLALFKSGTPYLDSAQDLAFVGGVYKFAEKHKVKYILNGYNFSSEFCSYPSKYYFYDSKMMNDIHNRFGTNPMKTYPMTSVFYRKFYMKYIKGIKFVKLLTYFPYCKDEAKEMLQKEYGWIPYPQKHFESRFTRFFEGYWLPERFGYDPRRVQFSSLILAGQMTREEALEELKKKPYDEETIKDDFKYVATKLGIFVDELQGYFEMPQKFYWDYKNNKEILDKLTRLVVKLHLDRAQTR</sequence>
<dbReference type="RefSeq" id="WP_032543524.1">
    <property type="nucleotide sequence ID" value="NZ_CAEUHN010000018.1"/>
</dbReference>
<dbReference type="InterPro" id="IPR014729">
    <property type="entry name" value="Rossmann-like_a/b/a_fold"/>
</dbReference>
<reference evidence="2" key="1">
    <citation type="book" date="2014" name="THE 24TH EUROPEAN CONGRESS OF CLINICAL MICROBIOLOGY AND INFECTIOUS DISEASES" publisher="ECCMID 2014" city="Barcelona, Spain">
        <title>Identification of resistance genes in three multidrug-resistant Bacteroides fragilis isolates by whole genome sequencing.</title>
        <editorList>
            <person name="Unknown"/>
            <person name="A."/>
        </editorList>
        <authorList>
            <person name="Sydenham T.V."/>
            <person name="Hasman H."/>
            <person name="Wang M."/>
            <person name="Soki J."/>
            <person name="Nagy E."/>
            <person name="Justesen U.S."/>
        </authorList>
    </citation>
    <scope>NUCLEOTIDE SEQUENCE</scope>
    <source>
        <strain evidence="2">DCMOUH0018B</strain>
    </source>
</reference>